<protein>
    <recommendedName>
        <fullName evidence="4">Reverse transcriptase domain-containing protein</fullName>
    </recommendedName>
</protein>
<name>A0A6G0Y528_APHCR</name>
<proteinExistence type="predicted"/>
<evidence type="ECO:0000313" key="3">
    <source>
        <dbReference type="Proteomes" id="UP000478052"/>
    </source>
</evidence>
<sequence length="84" mass="9788">MIRPIALYACETWATTKTDEQNLARFERKVLRQIFGPRRNQNTGEYERRKNEEGMYGEAESRQLVKSPTGSRRAKDHSAAQDKD</sequence>
<keyword evidence="3" id="KW-1185">Reference proteome</keyword>
<evidence type="ECO:0008006" key="4">
    <source>
        <dbReference type="Google" id="ProtNLM"/>
    </source>
</evidence>
<evidence type="ECO:0000256" key="1">
    <source>
        <dbReference type="SAM" id="MobiDB-lite"/>
    </source>
</evidence>
<comment type="caution">
    <text evidence="2">The sequence shown here is derived from an EMBL/GenBank/DDBJ whole genome shotgun (WGS) entry which is preliminary data.</text>
</comment>
<feature type="compositionally biased region" description="Basic and acidic residues" evidence="1">
    <location>
        <begin position="45"/>
        <end position="63"/>
    </location>
</feature>
<gene>
    <name evidence="2" type="ORF">FWK35_00023272</name>
</gene>
<reference evidence="2 3" key="1">
    <citation type="submission" date="2019-08" db="EMBL/GenBank/DDBJ databases">
        <title>Whole genome of Aphis craccivora.</title>
        <authorList>
            <person name="Voronova N.V."/>
            <person name="Shulinski R.S."/>
            <person name="Bandarenka Y.V."/>
            <person name="Zhorov D.G."/>
            <person name="Warner D."/>
        </authorList>
    </citation>
    <scope>NUCLEOTIDE SEQUENCE [LARGE SCALE GENOMIC DNA]</scope>
    <source>
        <strain evidence="2">180601</strain>
        <tissue evidence="2">Whole Body</tissue>
    </source>
</reference>
<dbReference type="OrthoDB" id="8037155at2759"/>
<dbReference type="AlphaFoldDB" id="A0A6G0Y528"/>
<accession>A0A6G0Y528</accession>
<feature type="non-terminal residue" evidence="2">
    <location>
        <position position="84"/>
    </location>
</feature>
<feature type="region of interest" description="Disordered" evidence="1">
    <location>
        <begin position="36"/>
        <end position="84"/>
    </location>
</feature>
<evidence type="ECO:0000313" key="2">
    <source>
        <dbReference type="EMBL" id="KAF0749242.1"/>
    </source>
</evidence>
<organism evidence="2 3">
    <name type="scientific">Aphis craccivora</name>
    <name type="common">Cowpea aphid</name>
    <dbReference type="NCBI Taxonomy" id="307492"/>
    <lineage>
        <taxon>Eukaryota</taxon>
        <taxon>Metazoa</taxon>
        <taxon>Ecdysozoa</taxon>
        <taxon>Arthropoda</taxon>
        <taxon>Hexapoda</taxon>
        <taxon>Insecta</taxon>
        <taxon>Pterygota</taxon>
        <taxon>Neoptera</taxon>
        <taxon>Paraneoptera</taxon>
        <taxon>Hemiptera</taxon>
        <taxon>Sternorrhyncha</taxon>
        <taxon>Aphidomorpha</taxon>
        <taxon>Aphidoidea</taxon>
        <taxon>Aphididae</taxon>
        <taxon>Aphidini</taxon>
        <taxon>Aphis</taxon>
        <taxon>Aphis</taxon>
    </lineage>
</organism>
<dbReference type="Proteomes" id="UP000478052">
    <property type="component" value="Unassembled WGS sequence"/>
</dbReference>
<dbReference type="EMBL" id="VUJU01006172">
    <property type="protein sequence ID" value="KAF0749242.1"/>
    <property type="molecule type" value="Genomic_DNA"/>
</dbReference>